<sequence length="469" mass="49696">MPGRDPKPGGGAAAFVASPQVILQQLLHARNEYRTQQQYSQRRDCEADHGDLERPGGCRATSVSSVVDSAPEGRAAPSETGAEQHSPEKRSEPVLANSVPLKTAEAPQSTEDSACIQGRQGDESFHDDHSPMPGGIAPSKEADWNSPSSHEVAKDESSFAPVVYSLASSSGAEPHSESGLLKIRSDRSGFGERVSGQQAVSQGGSFSPYTTAGEGSGDEDEELRTVVVVMRHGDRKPKQKLKFQTEQDLILELFEGRSPRKEVKLKSPEELKDLLERNTEIITSMGREMASLVAGIKTLSEHKAAAEAAAKASTSSDPKPTSESPGSGTASPCDHVPELGPGTPEGGPPRVVFSQPFGLMKDEASCMATPSPPDSTSNPDGSGHIVADVTAALERQEGLVAKLQKELAQHKQLQKVLLQGDGFAGINRKIQLKPTEWDDAGFSSDSSATTKCEVPCPRDGLSEGQTVSS</sequence>
<feature type="compositionally biased region" description="Basic and acidic residues" evidence="12">
    <location>
        <begin position="120"/>
        <end position="130"/>
    </location>
</feature>
<feature type="region of interest" description="Disordered" evidence="12">
    <location>
        <begin position="38"/>
        <end position="221"/>
    </location>
</feature>
<keyword evidence="3 10" id="KW-0963">Cytoplasm</keyword>
<dbReference type="RefSeq" id="XP_067919398.1">
    <property type="nucleotide sequence ID" value="XM_068068626.1"/>
</dbReference>
<comment type="function">
    <text evidence="10">Bifunctional inositol kinase that acts in concert with the IP6K kinases to synthesize the diphosphate group-containing inositol pyrophosphates diphosphoinositol pentakisphosphate, PP-InsP5, and bis-diphosphoinositol tetrakisphosphate, (PP)2-InsP4. PP-InsP5 and (PP)2-InsP4, also respectively called InsP7 and InsP8, may regulate a variety of cellular processes, including apoptosis, vesicle trafficking, cytoskeletal dynamics, and exocytosis. Phosphorylates inositol hexakisphosphate (InsP6).</text>
</comment>
<keyword evidence="6 10" id="KW-0418">Kinase</keyword>
<dbReference type="PROSITE" id="PS00616">
    <property type="entry name" value="HIS_ACID_PHOSPHAT_1"/>
    <property type="match status" value="1"/>
</dbReference>
<comment type="catalytic activity">
    <reaction evidence="8">
        <text>5-diphospho-1D-myo-inositol 1,2,3,4,6-pentakisphosphate + ATP + H(+) = 1,5-bis(diphospho)-1D-myo-inositol 2,3,4,6-tetrakisphosphate + ADP</text>
        <dbReference type="Rhea" id="RHEA:10276"/>
        <dbReference type="ChEBI" id="CHEBI:15378"/>
        <dbReference type="ChEBI" id="CHEBI:30616"/>
        <dbReference type="ChEBI" id="CHEBI:58628"/>
        <dbReference type="ChEBI" id="CHEBI:77983"/>
        <dbReference type="ChEBI" id="CHEBI:456216"/>
        <dbReference type="EC" id="2.7.4.24"/>
    </reaction>
    <physiologicalReaction direction="left-to-right" evidence="8">
        <dbReference type="Rhea" id="RHEA:10277"/>
    </physiologicalReaction>
</comment>
<comment type="catalytic activity">
    <reaction evidence="9">
        <text>1D-myo-inositol hexakisphosphate + ATP = 1-diphospho-1D-myo-inositol 2,3,4,5,6-pentakisphosphate + ADP</text>
        <dbReference type="Rhea" id="RHEA:37459"/>
        <dbReference type="ChEBI" id="CHEBI:30616"/>
        <dbReference type="ChEBI" id="CHEBI:58130"/>
        <dbReference type="ChEBI" id="CHEBI:74946"/>
        <dbReference type="ChEBI" id="CHEBI:456216"/>
        <dbReference type="EC" id="2.7.4.24"/>
    </reaction>
    <physiologicalReaction direction="left-to-right" evidence="9">
        <dbReference type="Rhea" id="RHEA:37460"/>
    </physiologicalReaction>
</comment>
<keyword evidence="5 10" id="KW-0547">Nucleotide-binding</keyword>
<evidence type="ECO:0000256" key="6">
    <source>
        <dbReference type="ARBA" id="ARBA00022777"/>
    </source>
</evidence>
<dbReference type="GO" id="GO:0052723">
    <property type="term" value="F:inositol hexakisphosphate 1-kinase activity"/>
    <property type="evidence" value="ECO:0007669"/>
    <property type="project" value="RHEA"/>
</dbReference>
<evidence type="ECO:0000256" key="12">
    <source>
        <dbReference type="SAM" id="MobiDB-lite"/>
    </source>
</evidence>
<comment type="caution">
    <text evidence="13">The sequence shown here is derived from an EMBL/GenBank/DDBJ whole genome shotgun (WGS) entry which is preliminary data.</text>
</comment>
<feature type="coiled-coil region" evidence="11">
    <location>
        <begin position="386"/>
        <end position="413"/>
    </location>
</feature>
<dbReference type="EC" id="2.7.4.24" evidence="10"/>
<evidence type="ECO:0000313" key="13">
    <source>
        <dbReference type="EMBL" id="PHJ17682.1"/>
    </source>
</evidence>
<evidence type="ECO:0000313" key="14">
    <source>
        <dbReference type="Proteomes" id="UP000221165"/>
    </source>
</evidence>
<dbReference type="AlphaFoldDB" id="A0A2C6KMH2"/>
<dbReference type="Proteomes" id="UP000221165">
    <property type="component" value="Unassembled WGS sequence"/>
</dbReference>
<dbReference type="OrthoDB" id="18042at2759"/>
<dbReference type="InterPro" id="IPR029033">
    <property type="entry name" value="His_PPase_superfam"/>
</dbReference>
<feature type="compositionally biased region" description="Polar residues" evidence="12">
    <location>
        <begin position="313"/>
        <end position="330"/>
    </location>
</feature>
<evidence type="ECO:0000256" key="11">
    <source>
        <dbReference type="SAM" id="Coils"/>
    </source>
</evidence>
<comment type="subcellular location">
    <subcellularLocation>
        <location evidence="1 10">Cytoplasm</location>
        <location evidence="1 10">Cytosol</location>
    </subcellularLocation>
</comment>
<reference evidence="13 14" key="1">
    <citation type="journal article" date="2017" name="Int. J. Parasitol.">
        <title>The genome of the protozoan parasite Cystoisospora suis and a reverse vaccinology approach to identify vaccine candidates.</title>
        <authorList>
            <person name="Palmieri N."/>
            <person name="Shrestha A."/>
            <person name="Ruttkowski B."/>
            <person name="Beck T."/>
            <person name="Vogl C."/>
            <person name="Tomley F."/>
            <person name="Blake D.P."/>
            <person name="Joachim A."/>
        </authorList>
    </citation>
    <scope>NUCLEOTIDE SEQUENCE [LARGE SCALE GENOMIC DNA]</scope>
    <source>
        <strain evidence="13 14">Wien I</strain>
    </source>
</reference>
<evidence type="ECO:0000256" key="9">
    <source>
        <dbReference type="ARBA" id="ARBA00034629"/>
    </source>
</evidence>
<dbReference type="GO" id="GO:0006020">
    <property type="term" value="P:inositol metabolic process"/>
    <property type="evidence" value="ECO:0007669"/>
    <property type="project" value="TreeGrafter"/>
</dbReference>
<feature type="compositionally biased region" description="Basic and acidic residues" evidence="12">
    <location>
        <begin position="41"/>
        <end position="56"/>
    </location>
</feature>
<dbReference type="GO" id="GO:0032958">
    <property type="term" value="P:inositol phosphate biosynthetic process"/>
    <property type="evidence" value="ECO:0007669"/>
    <property type="project" value="TreeGrafter"/>
</dbReference>
<dbReference type="GO" id="GO:0005829">
    <property type="term" value="C:cytosol"/>
    <property type="evidence" value="ECO:0007669"/>
    <property type="project" value="UniProtKB-SubCell"/>
</dbReference>
<dbReference type="InterPro" id="IPR000560">
    <property type="entry name" value="His_Pase_clade-2"/>
</dbReference>
<dbReference type="InterPro" id="IPR037446">
    <property type="entry name" value="His_Pase_VIP1"/>
</dbReference>
<dbReference type="PANTHER" id="PTHR12750:SF9">
    <property type="entry name" value="INOSITOL HEXAKISPHOSPHATE AND DIPHOSPHOINOSITOL-PENTAKISPHOSPHATE KINASE"/>
    <property type="match status" value="1"/>
</dbReference>
<dbReference type="GO" id="GO:0005524">
    <property type="term" value="F:ATP binding"/>
    <property type="evidence" value="ECO:0007669"/>
    <property type="project" value="UniProtKB-KW"/>
</dbReference>
<dbReference type="Pfam" id="PF00328">
    <property type="entry name" value="His_Phos_2"/>
    <property type="match status" value="1"/>
</dbReference>
<dbReference type="PANTHER" id="PTHR12750">
    <property type="entry name" value="DIPHOSPHOINOSITOL PENTAKISPHOSPHATE KINASE"/>
    <property type="match status" value="1"/>
</dbReference>
<evidence type="ECO:0000256" key="3">
    <source>
        <dbReference type="ARBA" id="ARBA00022490"/>
    </source>
</evidence>
<evidence type="ECO:0000256" key="4">
    <source>
        <dbReference type="ARBA" id="ARBA00022679"/>
    </source>
</evidence>
<evidence type="ECO:0000256" key="5">
    <source>
        <dbReference type="ARBA" id="ARBA00022741"/>
    </source>
</evidence>
<feature type="non-terminal residue" evidence="13">
    <location>
        <position position="469"/>
    </location>
</feature>
<dbReference type="SUPFAM" id="SSF53254">
    <property type="entry name" value="Phosphoglycerate mutase-like"/>
    <property type="match status" value="1"/>
</dbReference>
<keyword evidence="14" id="KW-1185">Reference proteome</keyword>
<dbReference type="VEuPathDB" id="ToxoDB:CSUI_008494"/>
<keyword evidence="7 10" id="KW-0067">ATP-binding</keyword>
<feature type="compositionally biased region" description="Low complexity" evidence="12">
    <location>
        <begin position="374"/>
        <end position="383"/>
    </location>
</feature>
<proteinExistence type="inferred from homology"/>
<keyword evidence="4 10" id="KW-0808">Transferase</keyword>
<keyword evidence="11" id="KW-0175">Coiled coil</keyword>
<dbReference type="GO" id="GO:0033857">
    <property type="term" value="F:5-diphosphoinositol pentakisphosphate 1-kinase activity"/>
    <property type="evidence" value="ECO:0007669"/>
    <property type="project" value="TreeGrafter"/>
</dbReference>
<evidence type="ECO:0000256" key="8">
    <source>
        <dbReference type="ARBA" id="ARBA00033696"/>
    </source>
</evidence>
<evidence type="ECO:0000256" key="2">
    <source>
        <dbReference type="ARBA" id="ARBA00005609"/>
    </source>
</evidence>
<feature type="compositionally biased region" description="Polar residues" evidence="12">
    <location>
        <begin position="195"/>
        <end position="210"/>
    </location>
</feature>
<dbReference type="EMBL" id="MIGC01004752">
    <property type="protein sequence ID" value="PHJ17682.1"/>
    <property type="molecule type" value="Genomic_DNA"/>
</dbReference>
<feature type="region of interest" description="Disordered" evidence="12">
    <location>
        <begin position="301"/>
        <end position="384"/>
    </location>
</feature>
<evidence type="ECO:0000256" key="1">
    <source>
        <dbReference type="ARBA" id="ARBA00004514"/>
    </source>
</evidence>
<feature type="region of interest" description="Disordered" evidence="12">
    <location>
        <begin position="437"/>
        <end position="469"/>
    </location>
</feature>
<accession>A0A2C6KMH2</accession>
<dbReference type="InterPro" id="IPR033379">
    <property type="entry name" value="Acid_Pase_AS"/>
</dbReference>
<evidence type="ECO:0000256" key="10">
    <source>
        <dbReference type="RuleBase" id="RU365032"/>
    </source>
</evidence>
<protein>
    <recommendedName>
        <fullName evidence="10">Inositol hexakisphosphate and diphosphoinositol-pentakisphosphate kinase</fullName>
        <ecNumber evidence="10">2.7.4.24</ecNumber>
    </recommendedName>
</protein>
<dbReference type="GeneID" id="94431837"/>
<organism evidence="13 14">
    <name type="scientific">Cystoisospora suis</name>
    <dbReference type="NCBI Taxonomy" id="483139"/>
    <lineage>
        <taxon>Eukaryota</taxon>
        <taxon>Sar</taxon>
        <taxon>Alveolata</taxon>
        <taxon>Apicomplexa</taxon>
        <taxon>Conoidasida</taxon>
        <taxon>Coccidia</taxon>
        <taxon>Eucoccidiorida</taxon>
        <taxon>Eimeriorina</taxon>
        <taxon>Sarcocystidae</taxon>
        <taxon>Cystoisospora</taxon>
    </lineage>
</organism>
<gene>
    <name evidence="13" type="ORF">CSUI_008494</name>
</gene>
<name>A0A2C6KMH2_9APIC</name>
<evidence type="ECO:0000256" key="7">
    <source>
        <dbReference type="ARBA" id="ARBA00022840"/>
    </source>
</evidence>
<comment type="similarity">
    <text evidence="2 10">Belongs to the histidine acid phosphatase family. VIP1 subfamily.</text>
</comment>